<feature type="region of interest" description="Disordered" evidence="1">
    <location>
        <begin position="142"/>
        <end position="187"/>
    </location>
</feature>
<organism evidence="2 3">
    <name type="scientific">Hericium alpestre</name>
    <dbReference type="NCBI Taxonomy" id="135208"/>
    <lineage>
        <taxon>Eukaryota</taxon>
        <taxon>Fungi</taxon>
        <taxon>Dikarya</taxon>
        <taxon>Basidiomycota</taxon>
        <taxon>Agaricomycotina</taxon>
        <taxon>Agaricomycetes</taxon>
        <taxon>Russulales</taxon>
        <taxon>Hericiaceae</taxon>
        <taxon>Hericium</taxon>
    </lineage>
</organism>
<dbReference type="Proteomes" id="UP000298061">
    <property type="component" value="Unassembled WGS sequence"/>
</dbReference>
<dbReference type="AlphaFoldDB" id="A0A4Y9ZI78"/>
<comment type="caution">
    <text evidence="2">The sequence shown here is derived from an EMBL/GenBank/DDBJ whole genome shotgun (WGS) entry which is preliminary data.</text>
</comment>
<reference evidence="2 3" key="1">
    <citation type="submission" date="2019-02" db="EMBL/GenBank/DDBJ databases">
        <title>Genome sequencing of the rare red list fungi Hericium alpestre (H. flagellum).</title>
        <authorList>
            <person name="Buettner E."/>
            <person name="Kellner H."/>
        </authorList>
    </citation>
    <scope>NUCLEOTIDE SEQUENCE [LARGE SCALE GENOMIC DNA]</scope>
    <source>
        <strain evidence="2 3">DSM 108284</strain>
    </source>
</reference>
<dbReference type="EMBL" id="SFCI01002071">
    <property type="protein sequence ID" value="TFY74456.1"/>
    <property type="molecule type" value="Genomic_DNA"/>
</dbReference>
<feature type="compositionally biased region" description="Polar residues" evidence="1">
    <location>
        <begin position="162"/>
        <end position="177"/>
    </location>
</feature>
<gene>
    <name evidence="2" type="ORF">EWM64_g9556</name>
</gene>
<feature type="region of interest" description="Disordered" evidence="1">
    <location>
        <begin position="255"/>
        <end position="350"/>
    </location>
</feature>
<proteinExistence type="predicted"/>
<evidence type="ECO:0000313" key="3">
    <source>
        <dbReference type="Proteomes" id="UP000298061"/>
    </source>
</evidence>
<keyword evidence="3" id="KW-1185">Reference proteome</keyword>
<protein>
    <submittedName>
        <fullName evidence="2">Uncharacterized protein</fullName>
    </submittedName>
</protein>
<feature type="region of interest" description="Disordered" evidence="1">
    <location>
        <begin position="486"/>
        <end position="505"/>
    </location>
</feature>
<evidence type="ECO:0000256" key="1">
    <source>
        <dbReference type="SAM" id="MobiDB-lite"/>
    </source>
</evidence>
<sequence length="709" mass="77634">MSSSYSSAEERVIRHTAHIFLTLKERNLCSNINEQAWEQHLFAELRALAVMFNAAKKAGEHIILLPILISWFLEMVEACRQPCPVNFRSIKSDDPRVTPELLEQYNPSTWPADLEKYRVVQDGSQPQHEWWSAQGCGVQSLPMDSPASNPGLGTSHPKALPTSAQAAAQTRLTQEATSPPSHSCPHPTIVLPTTRGGIPIKCSADDSAEVQAQIDCNCACVEQSKPVPANAKVPPTTPTVPEHHRSKHCVDAMDEEVAPSPSTTKMPPKAPKGKAKASTAPAPRKPVASKLKAPPKMAQGTGKQPKQQESRKNAVVPRRSARQAAAQEVQQVDGRGKPPAKKHAGRQYTEDEQRFINKAMKIPMDPCTFCTAHDKICQPNGPCNACKVCRASWQKCSHHPWGASSGNKSTWDPEDYLDVLWWHSTKTIPDWPEDRSSSRFLDLRGKANYTLYPQEDKSGDDVVMEDAQPLEVYQDDELLEICGDYQPEEEEGDGPDGPQINADTGMEDCMTTSQFDAQPDSPACLAPPSGSGQVVTYSCQRQLSPHPPIITINDPPCSTTLEASGSTGLRVKDLATDINQLHLELHMHDGILQDLMKLPGTFNVLSTNATNIATHINDLATIVRKHKESVDEHLNSHDDRLQHLDKGLESLSTSLHTDITAMSSMMSAHVDELHDTVRAPTPTPPSTLIPMGLFGPLTQTVQWGAGVSI</sequence>
<name>A0A4Y9ZI78_9AGAM</name>
<feature type="compositionally biased region" description="Low complexity" evidence="1">
    <location>
        <begin position="314"/>
        <end position="332"/>
    </location>
</feature>
<feature type="compositionally biased region" description="Low complexity" evidence="1">
    <location>
        <begin position="178"/>
        <end position="187"/>
    </location>
</feature>
<evidence type="ECO:0000313" key="2">
    <source>
        <dbReference type="EMBL" id="TFY74456.1"/>
    </source>
</evidence>
<feature type="region of interest" description="Disordered" evidence="1">
    <location>
        <begin position="227"/>
        <end position="246"/>
    </location>
</feature>
<accession>A0A4Y9ZI78</accession>